<name>A0A1I6P7S6_9BACL</name>
<evidence type="ECO:0000313" key="2">
    <source>
        <dbReference type="EMBL" id="SFS36241.1"/>
    </source>
</evidence>
<sequence length="558" mass="62444">MTSNMELVREGLGTAFNPNSPVWFTLLNGRVEDIYYPDLSTPQGRLELVLVDNKGQRLYESDHLIRIIERPDPDVPIFRQVNSDPMGSFRLSKLAFTDPKRACFLLHVRLEALQGVPTDYQMEVHWDAAPEQSPPTIVQQPHGEGDWMVNNQKNGVAILATSSAFIHDENHKVSTTSSTSRIQIPEDGGFRLVMGFGATEEEAAQHVQETLRQSWTDILSQYRTEWQQYCKRLNDIDGWASPLYYSSIMLLKSLEDKAHPGAIAPSLSRPIQYTAESSYRMATAFWSAGDHKSAKVILRFLLKKQGTDGGFPRTFSLDPSLSPTPSCPHQTAYALLLIWQLEAIRSFQSTVVPAVSFLIHHGGPHAPQKSSFPLHLAALRCAIDLGKTAGEVEMIRQWSSTLTSWEEQCSLPKEGEMAWMSWARLGILPATHPSLLKAAQAFDQNHRQPTPYGPFWATDTESEGKLPHLSVRLTGERGHYELLCDRDPSLYLTALEQVGGNEETLSTFITPKGEKMGETPDPLTHAEYIRLLVSQSWGKPCDLPLPPSGDEENTEFPL</sequence>
<reference evidence="3" key="1">
    <citation type="submission" date="2016-10" db="EMBL/GenBank/DDBJ databases">
        <authorList>
            <person name="Varghese N."/>
            <person name="Submissions S."/>
        </authorList>
    </citation>
    <scope>NUCLEOTIDE SEQUENCE [LARGE SCALE GENOMIC DNA]</scope>
    <source>
        <strain evidence="3">DSM 45789</strain>
    </source>
</reference>
<gene>
    <name evidence="2" type="ORF">SAMN05444972_101415</name>
</gene>
<dbReference type="Proteomes" id="UP000198660">
    <property type="component" value="Unassembled WGS sequence"/>
</dbReference>
<dbReference type="OrthoDB" id="3902805at2"/>
<dbReference type="InterPro" id="IPR014718">
    <property type="entry name" value="GH-type_carb-bd"/>
</dbReference>
<dbReference type="AlphaFoldDB" id="A0A1I6P7S6"/>
<dbReference type="SUPFAM" id="SSF48208">
    <property type="entry name" value="Six-hairpin glycosidases"/>
    <property type="match status" value="1"/>
</dbReference>
<dbReference type="InterPro" id="IPR012341">
    <property type="entry name" value="6hp_glycosidase-like_sf"/>
</dbReference>
<dbReference type="GO" id="GO:0005975">
    <property type="term" value="P:carbohydrate metabolic process"/>
    <property type="evidence" value="ECO:0007669"/>
    <property type="project" value="InterPro"/>
</dbReference>
<dbReference type="Gene3D" id="1.50.10.10">
    <property type="match status" value="1"/>
</dbReference>
<evidence type="ECO:0000259" key="1">
    <source>
        <dbReference type="Pfam" id="PF09137"/>
    </source>
</evidence>
<feature type="domain" description="Glucodextranase N-terminal" evidence="1">
    <location>
        <begin position="10"/>
        <end position="122"/>
    </location>
</feature>
<dbReference type="RefSeq" id="WP_091833071.1">
    <property type="nucleotide sequence ID" value="NZ_FPAA01000001.1"/>
</dbReference>
<feature type="domain" description="Glucodextranase N-terminal" evidence="1">
    <location>
        <begin position="178"/>
        <end position="230"/>
    </location>
</feature>
<dbReference type="SUPFAM" id="SSF74650">
    <property type="entry name" value="Galactose mutarotase-like"/>
    <property type="match status" value="1"/>
</dbReference>
<dbReference type="Pfam" id="PF09137">
    <property type="entry name" value="Glucodextran_N"/>
    <property type="match status" value="2"/>
</dbReference>
<proteinExistence type="predicted"/>
<dbReference type="InterPro" id="IPR011013">
    <property type="entry name" value="Gal_mutarotase_sf_dom"/>
</dbReference>
<dbReference type="InterPro" id="IPR008928">
    <property type="entry name" value="6-hairpin_glycosidase_sf"/>
</dbReference>
<dbReference type="GO" id="GO:0016757">
    <property type="term" value="F:glycosyltransferase activity"/>
    <property type="evidence" value="ECO:0007669"/>
    <property type="project" value="UniProtKB-ARBA"/>
</dbReference>
<protein>
    <submittedName>
        <fullName evidence="2">Glucoamylase (Glucan-1,4-alpha-glucosidase), GH15 family</fullName>
    </submittedName>
</protein>
<evidence type="ECO:0000313" key="3">
    <source>
        <dbReference type="Proteomes" id="UP000198660"/>
    </source>
</evidence>
<keyword evidence="3" id="KW-1185">Reference proteome</keyword>
<accession>A0A1I6P7S6</accession>
<dbReference type="Gene3D" id="2.70.98.10">
    <property type="match status" value="1"/>
</dbReference>
<dbReference type="InterPro" id="IPR015220">
    <property type="entry name" value="Glucodextranase_N"/>
</dbReference>
<dbReference type="EMBL" id="FPAA01000001">
    <property type="protein sequence ID" value="SFS36241.1"/>
    <property type="molecule type" value="Genomic_DNA"/>
</dbReference>
<dbReference type="GO" id="GO:0030246">
    <property type="term" value="F:carbohydrate binding"/>
    <property type="evidence" value="ECO:0007669"/>
    <property type="project" value="InterPro"/>
</dbReference>
<organism evidence="2 3">
    <name type="scientific">Marininema halotolerans</name>
    <dbReference type="NCBI Taxonomy" id="1155944"/>
    <lineage>
        <taxon>Bacteria</taxon>
        <taxon>Bacillati</taxon>
        <taxon>Bacillota</taxon>
        <taxon>Bacilli</taxon>
        <taxon>Bacillales</taxon>
        <taxon>Thermoactinomycetaceae</taxon>
        <taxon>Marininema</taxon>
    </lineage>
</organism>